<dbReference type="Gene3D" id="3.40.50.1390">
    <property type="entry name" value="Resolvase, N-terminal catalytic domain"/>
    <property type="match status" value="1"/>
</dbReference>
<dbReference type="SMART" id="SM00857">
    <property type="entry name" value="Resolvase"/>
    <property type="match status" value="1"/>
</dbReference>
<dbReference type="GO" id="GO:0003677">
    <property type="term" value="F:DNA binding"/>
    <property type="evidence" value="ECO:0007669"/>
    <property type="project" value="InterPro"/>
</dbReference>
<organism evidence="3 4">
    <name type="scientific">Mycobacterium parmense</name>
    <dbReference type="NCBI Taxonomy" id="185642"/>
    <lineage>
        <taxon>Bacteria</taxon>
        <taxon>Bacillati</taxon>
        <taxon>Actinomycetota</taxon>
        <taxon>Actinomycetes</taxon>
        <taxon>Mycobacteriales</taxon>
        <taxon>Mycobacteriaceae</taxon>
        <taxon>Mycobacterium</taxon>
        <taxon>Mycobacterium simiae complex</taxon>
    </lineage>
</organism>
<feature type="domain" description="Resolvase/invertase-type recombinase catalytic" evidence="1">
    <location>
        <begin position="4"/>
        <end position="152"/>
    </location>
</feature>
<proteinExistence type="predicted"/>
<dbReference type="InterPro" id="IPR050639">
    <property type="entry name" value="SSR_resolvase"/>
</dbReference>
<dbReference type="InterPro" id="IPR011109">
    <property type="entry name" value="DNA_bind_recombinase_dom"/>
</dbReference>
<dbReference type="Pfam" id="PF00239">
    <property type="entry name" value="Resolvase"/>
    <property type="match status" value="1"/>
</dbReference>
<dbReference type="PROSITE" id="PS51736">
    <property type="entry name" value="RECOMBINASES_3"/>
    <property type="match status" value="1"/>
</dbReference>
<dbReference type="GO" id="GO:0000150">
    <property type="term" value="F:DNA strand exchange activity"/>
    <property type="evidence" value="ECO:0007669"/>
    <property type="project" value="InterPro"/>
</dbReference>
<dbReference type="InterPro" id="IPR006119">
    <property type="entry name" value="Resolv_N"/>
</dbReference>
<evidence type="ECO:0000259" key="1">
    <source>
        <dbReference type="PROSITE" id="PS51736"/>
    </source>
</evidence>
<dbReference type="CDD" id="cd00338">
    <property type="entry name" value="Ser_Recombinase"/>
    <property type="match status" value="1"/>
</dbReference>
<accession>A0A7I7YU93</accession>
<dbReference type="SUPFAM" id="SSF53041">
    <property type="entry name" value="Resolvase-like"/>
    <property type="match status" value="1"/>
</dbReference>
<evidence type="ECO:0000313" key="4">
    <source>
        <dbReference type="Proteomes" id="UP000467105"/>
    </source>
</evidence>
<dbReference type="Pfam" id="PF07508">
    <property type="entry name" value="Recombinase"/>
    <property type="match status" value="1"/>
</dbReference>
<dbReference type="InterPro" id="IPR038109">
    <property type="entry name" value="DNA_bind_recomb_sf"/>
</dbReference>
<protein>
    <submittedName>
        <fullName evidence="3">Serine recombinase</fullName>
    </submittedName>
</protein>
<dbReference type="PANTHER" id="PTHR30461">
    <property type="entry name" value="DNA-INVERTASE FROM LAMBDOID PROPHAGE"/>
    <property type="match status" value="1"/>
</dbReference>
<dbReference type="PROSITE" id="PS51737">
    <property type="entry name" value="RECOMBINASE_DNA_BIND"/>
    <property type="match status" value="1"/>
</dbReference>
<evidence type="ECO:0000259" key="2">
    <source>
        <dbReference type="PROSITE" id="PS51737"/>
    </source>
</evidence>
<feature type="domain" description="Recombinase" evidence="2">
    <location>
        <begin position="159"/>
        <end position="295"/>
    </location>
</feature>
<keyword evidence="4" id="KW-1185">Reference proteome</keyword>
<reference evidence="3 4" key="1">
    <citation type="journal article" date="2019" name="Emerg. Microbes Infect.">
        <title>Comprehensive subspecies identification of 175 nontuberculous mycobacteria species based on 7547 genomic profiles.</title>
        <authorList>
            <person name="Matsumoto Y."/>
            <person name="Kinjo T."/>
            <person name="Motooka D."/>
            <person name="Nabeya D."/>
            <person name="Jung N."/>
            <person name="Uechi K."/>
            <person name="Horii T."/>
            <person name="Iida T."/>
            <person name="Fujita J."/>
            <person name="Nakamura S."/>
        </authorList>
    </citation>
    <scope>NUCLEOTIDE SEQUENCE [LARGE SCALE GENOMIC DNA]</scope>
    <source>
        <strain evidence="3 4">JCM 14742</strain>
    </source>
</reference>
<dbReference type="PANTHER" id="PTHR30461:SF23">
    <property type="entry name" value="DNA RECOMBINASE-RELATED"/>
    <property type="match status" value="1"/>
</dbReference>
<dbReference type="RefSeq" id="WP_264049901.1">
    <property type="nucleotide sequence ID" value="NZ_JACKUX010000018.1"/>
</dbReference>
<dbReference type="AlphaFoldDB" id="A0A7I7YU93"/>
<name>A0A7I7YU93_9MYCO</name>
<dbReference type="Gene3D" id="3.90.1750.20">
    <property type="entry name" value="Putative Large Serine Recombinase, Chain B, Domain 2"/>
    <property type="match status" value="1"/>
</dbReference>
<gene>
    <name evidence="3" type="ORF">MPRM_27370</name>
</gene>
<sequence length="516" mass="58098">MAERAVLYARISVDKTGEQIGVNRQLNEMRAMAYARGYEVVAEIVENDITASKGLRRPGYEQVWELVRSERVDHVIVWQSSRLMRSRRDRAEVINTFGQHNVDVIAVKGPSLDLRSAYGRGLADMMTAFDSMEGEVKAERVSAAIADLARRGRSWGYVPYGWDREGRGIDARQVVNHHEAAVVRELVDRLLAGESLNELYRDMNARDEPAPAYAQWMKIAAEAREQRVAKGRKPPTRRWAKSTVRTLVVRDANAAIRRYRKRDNGGTEMPGDWEPIVERAKHDRIVALLSAPERRSHNGPRPGARKHLLTHGIGKCGVCGGMLRVARRNGRRDQALIYMCAGPRGCTGRVMRAVDELVGRIVIGRLAMPDALDWMLGDDERARRLSDRCDELQQRLDEAADSQADGKITIRQLERITAKLAPELEATRRERDAAVQSLDLEVLRQLAGPRAAETWDAMPVSAKRAVLETLGMEVVLMPREKHGPGFEPESVLVSWRNGHCPEAVKPEPDHRQLPHD</sequence>
<dbReference type="InterPro" id="IPR036162">
    <property type="entry name" value="Resolvase-like_N_sf"/>
</dbReference>
<dbReference type="Proteomes" id="UP000467105">
    <property type="component" value="Chromosome"/>
</dbReference>
<dbReference type="EMBL" id="AP022614">
    <property type="protein sequence ID" value="BBZ45456.1"/>
    <property type="molecule type" value="Genomic_DNA"/>
</dbReference>
<evidence type="ECO:0000313" key="3">
    <source>
        <dbReference type="EMBL" id="BBZ45456.1"/>
    </source>
</evidence>